<accession>A0ABR1AFL5</accession>
<sequence>MNKEEEEEEEEEKRAASKCGKNDWLGVTGDGELVGDRKQGVKRERERERGDEDIRDVRLEPVSVRERKRKNSRGGEFLRGPLIRV</sequence>
<feature type="region of interest" description="Disordered" evidence="1">
    <location>
        <begin position="1"/>
        <end position="53"/>
    </location>
</feature>
<gene>
    <name evidence="2" type="ORF">RUM44_002728</name>
</gene>
<proteinExistence type="predicted"/>
<protein>
    <submittedName>
        <fullName evidence="2">Uncharacterized protein</fullName>
    </submittedName>
</protein>
<feature type="region of interest" description="Disordered" evidence="1">
    <location>
        <begin position="65"/>
        <end position="85"/>
    </location>
</feature>
<keyword evidence="3" id="KW-1185">Reference proteome</keyword>
<name>A0ABR1AFL5_POLSC</name>
<comment type="caution">
    <text evidence="2">The sequence shown here is derived from an EMBL/GenBank/DDBJ whole genome shotgun (WGS) entry which is preliminary data.</text>
</comment>
<feature type="compositionally biased region" description="Acidic residues" evidence="1">
    <location>
        <begin position="1"/>
        <end position="11"/>
    </location>
</feature>
<evidence type="ECO:0000313" key="2">
    <source>
        <dbReference type="EMBL" id="KAK6618277.1"/>
    </source>
</evidence>
<organism evidence="2 3">
    <name type="scientific">Polyplax serrata</name>
    <name type="common">Common mouse louse</name>
    <dbReference type="NCBI Taxonomy" id="468196"/>
    <lineage>
        <taxon>Eukaryota</taxon>
        <taxon>Metazoa</taxon>
        <taxon>Ecdysozoa</taxon>
        <taxon>Arthropoda</taxon>
        <taxon>Hexapoda</taxon>
        <taxon>Insecta</taxon>
        <taxon>Pterygota</taxon>
        <taxon>Neoptera</taxon>
        <taxon>Paraneoptera</taxon>
        <taxon>Psocodea</taxon>
        <taxon>Troctomorpha</taxon>
        <taxon>Phthiraptera</taxon>
        <taxon>Anoplura</taxon>
        <taxon>Polyplacidae</taxon>
        <taxon>Polyplax</taxon>
    </lineage>
</organism>
<evidence type="ECO:0000313" key="3">
    <source>
        <dbReference type="Proteomes" id="UP001359485"/>
    </source>
</evidence>
<reference evidence="2 3" key="1">
    <citation type="submission" date="2023-09" db="EMBL/GenBank/DDBJ databases">
        <title>Genomes of two closely related lineages of the louse Polyplax serrata with different host specificities.</title>
        <authorList>
            <person name="Martinu J."/>
            <person name="Tarabai H."/>
            <person name="Stefka J."/>
            <person name="Hypsa V."/>
        </authorList>
    </citation>
    <scope>NUCLEOTIDE SEQUENCE [LARGE SCALE GENOMIC DNA]</scope>
    <source>
        <strain evidence="2">98ZLc_SE</strain>
    </source>
</reference>
<evidence type="ECO:0000256" key="1">
    <source>
        <dbReference type="SAM" id="MobiDB-lite"/>
    </source>
</evidence>
<feature type="compositionally biased region" description="Basic and acidic residues" evidence="1">
    <location>
        <begin position="34"/>
        <end position="53"/>
    </location>
</feature>
<dbReference type="EMBL" id="JAWJWF010000050">
    <property type="protein sequence ID" value="KAK6618277.1"/>
    <property type="molecule type" value="Genomic_DNA"/>
</dbReference>
<dbReference type="Proteomes" id="UP001359485">
    <property type="component" value="Unassembled WGS sequence"/>
</dbReference>